<proteinExistence type="predicted"/>
<reference evidence="1" key="1">
    <citation type="journal article" date="2019" name="bioRxiv">
        <title>The Genome of the Zebra Mussel, Dreissena polymorpha: A Resource for Invasive Species Research.</title>
        <authorList>
            <person name="McCartney M.A."/>
            <person name="Auch B."/>
            <person name="Kono T."/>
            <person name="Mallez S."/>
            <person name="Zhang Y."/>
            <person name="Obille A."/>
            <person name="Becker A."/>
            <person name="Abrahante J.E."/>
            <person name="Garbe J."/>
            <person name="Badalamenti J.P."/>
            <person name="Herman A."/>
            <person name="Mangelson H."/>
            <person name="Liachko I."/>
            <person name="Sullivan S."/>
            <person name="Sone E.D."/>
            <person name="Koren S."/>
            <person name="Silverstein K.A.T."/>
            <person name="Beckman K.B."/>
            <person name="Gohl D.M."/>
        </authorList>
    </citation>
    <scope>NUCLEOTIDE SEQUENCE</scope>
    <source>
        <strain evidence="1">Duluth1</strain>
        <tissue evidence="1">Whole animal</tissue>
    </source>
</reference>
<name>A0A9D4NA74_DREPO</name>
<dbReference type="EMBL" id="JAIWYP010000001">
    <property type="protein sequence ID" value="KAH3891860.1"/>
    <property type="molecule type" value="Genomic_DNA"/>
</dbReference>
<dbReference type="AlphaFoldDB" id="A0A9D4NA74"/>
<comment type="caution">
    <text evidence="1">The sequence shown here is derived from an EMBL/GenBank/DDBJ whole genome shotgun (WGS) entry which is preliminary data.</text>
</comment>
<evidence type="ECO:0000313" key="2">
    <source>
        <dbReference type="Proteomes" id="UP000828390"/>
    </source>
</evidence>
<gene>
    <name evidence="1" type="ORF">DPMN_015970</name>
</gene>
<protein>
    <submittedName>
        <fullName evidence="1">Uncharacterized protein</fullName>
    </submittedName>
</protein>
<organism evidence="1 2">
    <name type="scientific">Dreissena polymorpha</name>
    <name type="common">Zebra mussel</name>
    <name type="synonym">Mytilus polymorpha</name>
    <dbReference type="NCBI Taxonomy" id="45954"/>
    <lineage>
        <taxon>Eukaryota</taxon>
        <taxon>Metazoa</taxon>
        <taxon>Spiralia</taxon>
        <taxon>Lophotrochozoa</taxon>
        <taxon>Mollusca</taxon>
        <taxon>Bivalvia</taxon>
        <taxon>Autobranchia</taxon>
        <taxon>Heteroconchia</taxon>
        <taxon>Euheterodonta</taxon>
        <taxon>Imparidentia</taxon>
        <taxon>Neoheterodontei</taxon>
        <taxon>Myida</taxon>
        <taxon>Dreissenoidea</taxon>
        <taxon>Dreissenidae</taxon>
        <taxon>Dreissena</taxon>
    </lineage>
</organism>
<accession>A0A9D4NA74</accession>
<reference evidence="1" key="2">
    <citation type="submission" date="2020-11" db="EMBL/GenBank/DDBJ databases">
        <authorList>
            <person name="McCartney M.A."/>
            <person name="Auch B."/>
            <person name="Kono T."/>
            <person name="Mallez S."/>
            <person name="Becker A."/>
            <person name="Gohl D.M."/>
            <person name="Silverstein K.A.T."/>
            <person name="Koren S."/>
            <person name="Bechman K.B."/>
            <person name="Herman A."/>
            <person name="Abrahante J.E."/>
            <person name="Garbe J."/>
        </authorList>
    </citation>
    <scope>NUCLEOTIDE SEQUENCE</scope>
    <source>
        <strain evidence="1">Duluth1</strain>
        <tissue evidence="1">Whole animal</tissue>
    </source>
</reference>
<dbReference type="Proteomes" id="UP000828390">
    <property type="component" value="Unassembled WGS sequence"/>
</dbReference>
<keyword evidence="2" id="KW-1185">Reference proteome</keyword>
<evidence type="ECO:0000313" key="1">
    <source>
        <dbReference type="EMBL" id="KAH3891860.1"/>
    </source>
</evidence>
<sequence length="104" mass="12283">MNKFQDAYIKTITSMVLFCCLVSLTYCTPTNYERDTRSFRGSDTQGITSRSKSKVMQHLAQIESVERYYQQLFLRGYLSEDAVVTLDNIQRYIRELRNYLETLN</sequence>